<evidence type="ECO:0000313" key="1">
    <source>
        <dbReference type="EMBL" id="KRH49558.1"/>
    </source>
</evidence>
<gene>
    <name evidence="1" type="ORF">GLYMA_07G163100</name>
</gene>
<keyword evidence="3" id="KW-1185">Reference proteome</keyword>
<dbReference type="AlphaFoldDB" id="A0A0R0J4X8"/>
<proteinExistence type="predicted"/>
<reference evidence="1" key="3">
    <citation type="submission" date="2018-07" db="EMBL/GenBank/DDBJ databases">
        <title>WGS assembly of Glycine max.</title>
        <authorList>
            <person name="Schmutz J."/>
            <person name="Cannon S."/>
            <person name="Schlueter J."/>
            <person name="Ma J."/>
            <person name="Mitros T."/>
            <person name="Nelson W."/>
            <person name="Hyten D."/>
            <person name="Song Q."/>
            <person name="Thelen J."/>
            <person name="Cheng J."/>
            <person name="Xu D."/>
            <person name="Hellsten U."/>
            <person name="May G."/>
            <person name="Yu Y."/>
            <person name="Sakurai T."/>
            <person name="Umezawa T."/>
            <person name="Bhattacharyya M."/>
            <person name="Sandhu D."/>
            <person name="Valliyodan B."/>
            <person name="Lindquist E."/>
            <person name="Peto M."/>
            <person name="Grant D."/>
            <person name="Shu S."/>
            <person name="Goodstein D."/>
            <person name="Barry K."/>
            <person name="Futrell-Griggs M."/>
            <person name="Abernathy B."/>
            <person name="Du J."/>
            <person name="Tian Z."/>
            <person name="Zhu L."/>
            <person name="Gill N."/>
            <person name="Joshi T."/>
            <person name="Libault M."/>
            <person name="Sethuraman A."/>
            <person name="Zhang X."/>
            <person name="Shinozaki K."/>
            <person name="Nguyen H."/>
            <person name="Wing R."/>
            <person name="Cregan P."/>
            <person name="Specht J."/>
            <person name="Grimwood J."/>
            <person name="Rokhsar D."/>
            <person name="Stacey G."/>
            <person name="Shoemaker R."/>
            <person name="Jackson S."/>
        </authorList>
    </citation>
    <scope>NUCLEOTIDE SEQUENCE</scope>
    <source>
        <tissue evidence="1">Callus</tissue>
    </source>
</reference>
<accession>A0A0R0J4X8</accession>
<protein>
    <submittedName>
        <fullName evidence="1 2">Uncharacterized protein</fullName>
    </submittedName>
</protein>
<name>A0A0R0J4X8_SOYBN</name>
<dbReference type="InParanoid" id="A0A0R0J4X8"/>
<reference evidence="1 2" key="1">
    <citation type="journal article" date="2010" name="Nature">
        <title>Genome sequence of the palaeopolyploid soybean.</title>
        <authorList>
            <person name="Schmutz J."/>
            <person name="Cannon S.B."/>
            <person name="Schlueter J."/>
            <person name="Ma J."/>
            <person name="Mitros T."/>
            <person name="Nelson W."/>
            <person name="Hyten D.L."/>
            <person name="Song Q."/>
            <person name="Thelen J.J."/>
            <person name="Cheng J."/>
            <person name="Xu D."/>
            <person name="Hellsten U."/>
            <person name="May G.D."/>
            <person name="Yu Y."/>
            <person name="Sakurai T."/>
            <person name="Umezawa T."/>
            <person name="Bhattacharyya M.K."/>
            <person name="Sandhu D."/>
            <person name="Valliyodan B."/>
            <person name="Lindquist E."/>
            <person name="Peto M."/>
            <person name="Grant D."/>
            <person name="Shu S."/>
            <person name="Goodstein D."/>
            <person name="Barry K."/>
            <person name="Futrell-Griggs M."/>
            <person name="Abernathy B."/>
            <person name="Du J."/>
            <person name="Tian Z."/>
            <person name="Zhu L."/>
            <person name="Gill N."/>
            <person name="Joshi T."/>
            <person name="Libault M."/>
            <person name="Sethuraman A."/>
            <person name="Zhang X.-C."/>
            <person name="Shinozaki K."/>
            <person name="Nguyen H.T."/>
            <person name="Wing R.A."/>
            <person name="Cregan P."/>
            <person name="Specht J."/>
            <person name="Grimwood J."/>
            <person name="Rokhsar D."/>
            <person name="Stacey G."/>
            <person name="Shoemaker R.C."/>
            <person name="Jackson S.A."/>
        </authorList>
    </citation>
    <scope>NUCLEOTIDE SEQUENCE [LARGE SCALE GENOMIC DNA]</scope>
    <source>
        <strain evidence="2">cv. Williams 82</strain>
        <tissue evidence="1">Callus</tissue>
    </source>
</reference>
<dbReference type="Proteomes" id="UP000008827">
    <property type="component" value="Chromosome 7"/>
</dbReference>
<evidence type="ECO:0000313" key="2">
    <source>
        <dbReference type="EnsemblPlants" id="KRH49558"/>
    </source>
</evidence>
<evidence type="ECO:0000313" key="3">
    <source>
        <dbReference type="Proteomes" id="UP000008827"/>
    </source>
</evidence>
<reference evidence="2" key="2">
    <citation type="submission" date="2018-02" db="UniProtKB">
        <authorList>
            <consortium name="EnsemblPlants"/>
        </authorList>
    </citation>
    <scope>IDENTIFICATION</scope>
    <source>
        <strain evidence="2">Williams 82</strain>
    </source>
</reference>
<organism evidence="1">
    <name type="scientific">Glycine max</name>
    <name type="common">Soybean</name>
    <name type="synonym">Glycine hispida</name>
    <dbReference type="NCBI Taxonomy" id="3847"/>
    <lineage>
        <taxon>Eukaryota</taxon>
        <taxon>Viridiplantae</taxon>
        <taxon>Streptophyta</taxon>
        <taxon>Embryophyta</taxon>
        <taxon>Tracheophyta</taxon>
        <taxon>Spermatophyta</taxon>
        <taxon>Magnoliopsida</taxon>
        <taxon>eudicotyledons</taxon>
        <taxon>Gunneridae</taxon>
        <taxon>Pentapetalae</taxon>
        <taxon>rosids</taxon>
        <taxon>fabids</taxon>
        <taxon>Fabales</taxon>
        <taxon>Fabaceae</taxon>
        <taxon>Papilionoideae</taxon>
        <taxon>50 kb inversion clade</taxon>
        <taxon>NPAAA clade</taxon>
        <taxon>indigoferoid/millettioid clade</taxon>
        <taxon>Phaseoleae</taxon>
        <taxon>Glycine</taxon>
        <taxon>Glycine subgen. Soja</taxon>
    </lineage>
</organism>
<dbReference type="EMBL" id="CM000840">
    <property type="protein sequence ID" value="KRH49558.1"/>
    <property type="molecule type" value="Genomic_DNA"/>
</dbReference>
<dbReference type="Gramene" id="KRH49558">
    <property type="protein sequence ID" value="KRH49558"/>
    <property type="gene ID" value="GLYMA_07G163100"/>
</dbReference>
<sequence length="132" mass="15478">MNQSLRRAQHLPKKHKKRNKLPVKVNLLLTRPCMKRVMLTCKLNLILHPFFKNALLLMSLQQFNQTQWKKNLRALLIPITKQQLEFKRSPKTHFCSSNLFRVIRPSPKDLTPVCQSLPPTKSLSKQSHIFEG</sequence>
<dbReference type="EnsemblPlants" id="KRH49558">
    <property type="protein sequence ID" value="KRH49558"/>
    <property type="gene ID" value="GLYMA_07G163100"/>
</dbReference>